<organism evidence="1">
    <name type="scientific">Cucumis melo</name>
    <name type="common">Muskmelon</name>
    <dbReference type="NCBI Taxonomy" id="3656"/>
    <lineage>
        <taxon>Eukaryota</taxon>
        <taxon>Viridiplantae</taxon>
        <taxon>Streptophyta</taxon>
        <taxon>Embryophyta</taxon>
        <taxon>Tracheophyta</taxon>
        <taxon>Spermatophyta</taxon>
        <taxon>Magnoliopsida</taxon>
        <taxon>eudicotyledons</taxon>
        <taxon>Gunneridae</taxon>
        <taxon>Pentapetalae</taxon>
        <taxon>rosids</taxon>
        <taxon>fabids</taxon>
        <taxon>Cucurbitales</taxon>
        <taxon>Cucurbitaceae</taxon>
        <taxon>Benincaseae</taxon>
        <taxon>Cucumis</taxon>
    </lineage>
</organism>
<dbReference type="Gramene" id="MELO3C035206.2.1">
    <property type="protein sequence ID" value="MELO3C035206.2.1"/>
    <property type="gene ID" value="MELO3C035206.2"/>
</dbReference>
<dbReference type="AlphaFoldDB" id="A0A9I9EL33"/>
<protein>
    <submittedName>
        <fullName evidence="1">Uncharacterized protein</fullName>
    </submittedName>
</protein>
<dbReference type="EnsemblPlants" id="MELO3C035206.2.1">
    <property type="protein sequence ID" value="MELO3C035206.2.1"/>
    <property type="gene ID" value="MELO3C035206.2"/>
</dbReference>
<name>A0A9I9EL33_CUCME</name>
<dbReference type="Gene3D" id="3.70.10.10">
    <property type="match status" value="1"/>
</dbReference>
<evidence type="ECO:0000313" key="1">
    <source>
        <dbReference type="EnsemblPlants" id="MELO3C035206.2.1"/>
    </source>
</evidence>
<reference evidence="1" key="1">
    <citation type="submission" date="2023-03" db="UniProtKB">
        <authorList>
            <consortium name="EnsemblPlants"/>
        </authorList>
    </citation>
    <scope>IDENTIFICATION</scope>
</reference>
<accession>A0A9I9EL33</accession>
<proteinExistence type="predicted"/>
<sequence>MLMFSLENVDPLLDALYILSRCAENTIIQCSPSMVSIIVLHHELDLNVSFQMMPQFFSHFASNKTHSSKTLIQPLYNTLKRMKESQITSFSFFLLPPLDHLVLKFYSPRNESPLIRKFGKVNAAKENLRNIDFETFVSIDSLQFRRIIKKCRDYFVSVTPRHSDVKFSNEVRDFIFPKEKDEKWVLIKLVWLADVMMLQGAGECIAEGKTEFLIPTYPFHVFNNIGFQSKRVWLFKSVDKLGTFIIAPVGLFAQFAIYYPVP</sequence>